<proteinExistence type="predicted"/>
<dbReference type="PANTHER" id="PTHR43861:SF1">
    <property type="entry name" value="TRANS-ACONITATE 2-METHYLTRANSFERASE"/>
    <property type="match status" value="1"/>
</dbReference>
<dbReference type="InterPro" id="IPR023149">
    <property type="entry name" value="Trans_acon_MeTrfase_C"/>
</dbReference>
<dbReference type="InterPro" id="IPR041698">
    <property type="entry name" value="Methyltransf_25"/>
</dbReference>
<evidence type="ECO:0000256" key="1">
    <source>
        <dbReference type="ARBA" id="ARBA00022603"/>
    </source>
</evidence>
<dbReference type="CDD" id="cd02440">
    <property type="entry name" value="AdoMet_MTases"/>
    <property type="match status" value="1"/>
</dbReference>
<feature type="domain" description="Methyltransferase" evidence="3">
    <location>
        <begin position="89"/>
        <end position="180"/>
    </location>
</feature>
<organism evidence="4 5">
    <name type="scientific">Diaporthe vaccinii</name>
    <dbReference type="NCBI Taxonomy" id="105482"/>
    <lineage>
        <taxon>Eukaryota</taxon>
        <taxon>Fungi</taxon>
        <taxon>Dikarya</taxon>
        <taxon>Ascomycota</taxon>
        <taxon>Pezizomycotina</taxon>
        <taxon>Sordariomycetes</taxon>
        <taxon>Sordariomycetidae</taxon>
        <taxon>Diaporthales</taxon>
        <taxon>Diaporthaceae</taxon>
        <taxon>Diaporthe</taxon>
        <taxon>Diaporthe eres species complex</taxon>
    </lineage>
</organism>
<gene>
    <name evidence="4" type="ORF">FJTKL_00167</name>
</gene>
<dbReference type="Gene3D" id="3.40.50.150">
    <property type="entry name" value="Vaccinia Virus protein VP39"/>
    <property type="match status" value="1"/>
</dbReference>
<name>A0ABR4E3Z2_9PEZI</name>
<evidence type="ECO:0000313" key="5">
    <source>
        <dbReference type="Proteomes" id="UP001600888"/>
    </source>
</evidence>
<dbReference type="Proteomes" id="UP001600888">
    <property type="component" value="Unassembled WGS sequence"/>
</dbReference>
<keyword evidence="1" id="KW-0489">Methyltransferase</keyword>
<comment type="caution">
    <text evidence="4">The sequence shown here is derived from an EMBL/GenBank/DDBJ whole genome shotgun (WGS) entry which is preliminary data.</text>
</comment>
<protein>
    <recommendedName>
        <fullName evidence="3">Methyltransferase domain-containing protein</fullName>
    </recommendedName>
</protein>
<accession>A0ABR4E3Z2</accession>
<dbReference type="EMBL" id="JBAWTH010000103">
    <property type="protein sequence ID" value="KAL2277153.1"/>
    <property type="molecule type" value="Genomic_DNA"/>
</dbReference>
<keyword evidence="5" id="KW-1185">Reference proteome</keyword>
<dbReference type="Pfam" id="PF13649">
    <property type="entry name" value="Methyltransf_25"/>
    <property type="match status" value="1"/>
</dbReference>
<reference evidence="4 5" key="1">
    <citation type="submission" date="2024-03" db="EMBL/GenBank/DDBJ databases">
        <title>A high-quality draft genome sequence of Diaporthe vaccinii, a causative agent of upright dieback and viscid rot disease in cranberry plants.</title>
        <authorList>
            <person name="Sarrasin M."/>
            <person name="Lang B.F."/>
            <person name="Burger G."/>
        </authorList>
    </citation>
    <scope>NUCLEOTIDE SEQUENCE [LARGE SCALE GENOMIC DNA]</scope>
    <source>
        <strain evidence="4 5">IS7</strain>
    </source>
</reference>
<dbReference type="Gene3D" id="1.10.150.290">
    <property type="entry name" value="S-adenosyl-L-methionine-dependent methyltransferases"/>
    <property type="match status" value="1"/>
</dbReference>
<dbReference type="NCBIfam" id="NF002463">
    <property type="entry name" value="PRK01683.1"/>
    <property type="match status" value="1"/>
</dbReference>
<sequence>MCRRVHSMFLCRLPRNAFISSSSETTACSFSTSARTSFRMTTQEQSKASSPAAQISDWSANQYLKFGNERTRAVRELVAQIPLSKPSRVVDVGCGPGNSTAVLAARFPNAHISGIDSSPDMLDKARKAMPGVEFVQGDLKTYEPEPGADLVFGNAVFHWLRLEDRIPTILRLLKTQKPGGVLAFQVPDNYEEPTHRAMRETALLDGPWTEHFQALPADQRPDFDPIETPADYYNALIPLCDKVDIWHTYYQHPLNAPASIVEWVKGSGLQPFLNALPNQEVRHEYLKAYEKRIAELHPKLADGKVLLRYPRLFVIATRK</sequence>
<evidence type="ECO:0000313" key="4">
    <source>
        <dbReference type="EMBL" id="KAL2277153.1"/>
    </source>
</evidence>
<evidence type="ECO:0000259" key="3">
    <source>
        <dbReference type="Pfam" id="PF13649"/>
    </source>
</evidence>
<keyword evidence="2" id="KW-0808">Transferase</keyword>
<evidence type="ECO:0000256" key="2">
    <source>
        <dbReference type="ARBA" id="ARBA00022679"/>
    </source>
</evidence>
<dbReference type="PANTHER" id="PTHR43861">
    <property type="entry name" value="TRANS-ACONITATE 2-METHYLTRANSFERASE-RELATED"/>
    <property type="match status" value="1"/>
</dbReference>
<dbReference type="InterPro" id="IPR029063">
    <property type="entry name" value="SAM-dependent_MTases_sf"/>
</dbReference>
<dbReference type="SUPFAM" id="SSF53335">
    <property type="entry name" value="S-adenosyl-L-methionine-dependent methyltransferases"/>
    <property type="match status" value="1"/>
</dbReference>